<dbReference type="Gene3D" id="4.10.470.20">
    <property type="match status" value="1"/>
</dbReference>
<evidence type="ECO:0000256" key="3">
    <source>
        <dbReference type="ARBA" id="ARBA00022692"/>
    </source>
</evidence>
<keyword evidence="9" id="KW-0863">Zinc-finger</keyword>
<dbReference type="SUPFAM" id="SSF57850">
    <property type="entry name" value="RING/U-box"/>
    <property type="match status" value="1"/>
</dbReference>
<keyword evidence="2" id="KW-0808">Transferase</keyword>
<dbReference type="EMBL" id="CAJZBQ010000011">
    <property type="protein sequence ID" value="CAG9314237.1"/>
    <property type="molecule type" value="Genomic_DNA"/>
</dbReference>
<evidence type="ECO:0000313" key="13">
    <source>
        <dbReference type="EMBL" id="CAG9314237.1"/>
    </source>
</evidence>
<comment type="subcellular location">
    <subcellularLocation>
        <location evidence="1">Membrane</location>
        <topology evidence="1">Single-pass membrane protein</topology>
    </subcellularLocation>
</comment>
<dbReference type="AlphaFoldDB" id="A0AAU9IIF4"/>
<evidence type="ECO:0000313" key="14">
    <source>
        <dbReference type="Proteomes" id="UP001162131"/>
    </source>
</evidence>
<accession>A0AAU9IIF4</accession>
<comment type="caution">
    <text evidence="13">The sequence shown here is derived from an EMBL/GenBank/DDBJ whole genome shotgun (WGS) entry which is preliminary data.</text>
</comment>
<evidence type="ECO:0000256" key="5">
    <source>
        <dbReference type="ARBA" id="ARBA00022833"/>
    </source>
</evidence>
<keyword evidence="14" id="KW-1185">Reference proteome</keyword>
<dbReference type="SMART" id="SM00184">
    <property type="entry name" value="RING"/>
    <property type="match status" value="1"/>
</dbReference>
<keyword evidence="4" id="KW-0479">Metal-binding</keyword>
<dbReference type="InterPro" id="IPR013083">
    <property type="entry name" value="Znf_RING/FYVE/PHD"/>
</dbReference>
<evidence type="ECO:0000256" key="10">
    <source>
        <dbReference type="SAM" id="Phobius"/>
    </source>
</evidence>
<dbReference type="PANTHER" id="PTHR46905:SF7">
    <property type="entry name" value="RING-H2 FINGER PROTEIN ATL78"/>
    <property type="match status" value="1"/>
</dbReference>
<dbReference type="InterPro" id="IPR044602">
    <property type="entry name" value="ATL10/ATL72-79-like"/>
</dbReference>
<dbReference type="GO" id="GO:0016567">
    <property type="term" value="P:protein ubiquitination"/>
    <property type="evidence" value="ECO:0007669"/>
    <property type="project" value="InterPro"/>
</dbReference>
<dbReference type="GO" id="GO:0016020">
    <property type="term" value="C:membrane"/>
    <property type="evidence" value="ECO:0007669"/>
    <property type="project" value="UniProtKB-SubCell"/>
</dbReference>
<dbReference type="PROSITE" id="PS50089">
    <property type="entry name" value="ZF_RING_2"/>
    <property type="match status" value="1"/>
</dbReference>
<dbReference type="GO" id="GO:0008270">
    <property type="term" value="F:zinc ion binding"/>
    <property type="evidence" value="ECO:0007669"/>
    <property type="project" value="UniProtKB-KW"/>
</dbReference>
<dbReference type="InterPro" id="IPR001841">
    <property type="entry name" value="Znf_RING"/>
</dbReference>
<keyword evidence="5" id="KW-0862">Zinc</keyword>
<keyword evidence="3 10" id="KW-0812">Transmembrane</keyword>
<dbReference type="GO" id="GO:0016740">
    <property type="term" value="F:transferase activity"/>
    <property type="evidence" value="ECO:0007669"/>
    <property type="project" value="UniProtKB-KW"/>
</dbReference>
<keyword evidence="11" id="KW-0732">Signal</keyword>
<dbReference type="PANTHER" id="PTHR46905">
    <property type="entry name" value="RING-H2 FINGER PROTEIN ATL78"/>
    <property type="match status" value="1"/>
</dbReference>
<evidence type="ECO:0000256" key="1">
    <source>
        <dbReference type="ARBA" id="ARBA00004167"/>
    </source>
</evidence>
<organism evidence="13 14">
    <name type="scientific">Blepharisma stoltei</name>
    <dbReference type="NCBI Taxonomy" id="1481888"/>
    <lineage>
        <taxon>Eukaryota</taxon>
        <taxon>Sar</taxon>
        <taxon>Alveolata</taxon>
        <taxon>Ciliophora</taxon>
        <taxon>Postciliodesmatophora</taxon>
        <taxon>Heterotrichea</taxon>
        <taxon>Heterotrichida</taxon>
        <taxon>Blepharismidae</taxon>
        <taxon>Blepharisma</taxon>
    </lineage>
</organism>
<comment type="similarity">
    <text evidence="8">Belongs to the RING-type zinc finger family. ATL subfamily.</text>
</comment>
<sequence length="190" mass="21824">MSLGIIISLAILHISYQQSSLPGCLCTEEQLNNDKCDKDCNTKECNYDNKSCNSSDSEFDWKQICIILGCVIGIIFILALLIYISTKINFFSWFNRISPNASYEENDENHITKQQIDQDASTFVYTENTEFTGEPTCAICLTDFKTSDPVRITKCKHAFHTNCIEQWLTTARHPRCPDCNKEYISHDFFQ</sequence>
<gene>
    <name evidence="13" type="ORF">BSTOLATCC_MIC10033</name>
</gene>
<dbReference type="Proteomes" id="UP001162131">
    <property type="component" value="Unassembled WGS sequence"/>
</dbReference>
<keyword evidence="7 10" id="KW-0472">Membrane</keyword>
<evidence type="ECO:0000259" key="12">
    <source>
        <dbReference type="PROSITE" id="PS50089"/>
    </source>
</evidence>
<evidence type="ECO:0000256" key="6">
    <source>
        <dbReference type="ARBA" id="ARBA00022989"/>
    </source>
</evidence>
<keyword evidence="6 10" id="KW-1133">Transmembrane helix</keyword>
<evidence type="ECO:0000256" key="11">
    <source>
        <dbReference type="SAM" id="SignalP"/>
    </source>
</evidence>
<feature type="domain" description="RING-type" evidence="12">
    <location>
        <begin position="137"/>
        <end position="180"/>
    </location>
</feature>
<feature type="chain" id="PRO_5043953225" description="RING-type domain-containing protein" evidence="11">
    <location>
        <begin position="18"/>
        <end position="190"/>
    </location>
</feature>
<name>A0AAU9IIF4_9CILI</name>
<evidence type="ECO:0000256" key="8">
    <source>
        <dbReference type="ARBA" id="ARBA00024209"/>
    </source>
</evidence>
<evidence type="ECO:0000256" key="7">
    <source>
        <dbReference type="ARBA" id="ARBA00023136"/>
    </source>
</evidence>
<evidence type="ECO:0000256" key="4">
    <source>
        <dbReference type="ARBA" id="ARBA00022723"/>
    </source>
</evidence>
<proteinExistence type="inferred from homology"/>
<dbReference type="Pfam" id="PF13639">
    <property type="entry name" value="zf-RING_2"/>
    <property type="match status" value="1"/>
</dbReference>
<feature type="signal peptide" evidence="11">
    <location>
        <begin position="1"/>
        <end position="17"/>
    </location>
</feature>
<dbReference type="Gene3D" id="3.30.40.10">
    <property type="entry name" value="Zinc/RING finger domain, C3HC4 (zinc finger)"/>
    <property type="match status" value="1"/>
</dbReference>
<evidence type="ECO:0000256" key="2">
    <source>
        <dbReference type="ARBA" id="ARBA00022679"/>
    </source>
</evidence>
<reference evidence="13" key="1">
    <citation type="submission" date="2021-09" db="EMBL/GenBank/DDBJ databases">
        <authorList>
            <consortium name="AG Swart"/>
            <person name="Singh M."/>
            <person name="Singh A."/>
            <person name="Seah K."/>
            <person name="Emmerich C."/>
        </authorList>
    </citation>
    <scope>NUCLEOTIDE SEQUENCE</scope>
    <source>
        <strain evidence="13">ATCC30299</strain>
    </source>
</reference>
<evidence type="ECO:0000256" key="9">
    <source>
        <dbReference type="PROSITE-ProRule" id="PRU00175"/>
    </source>
</evidence>
<protein>
    <recommendedName>
        <fullName evidence="12">RING-type domain-containing protein</fullName>
    </recommendedName>
</protein>
<feature type="transmembrane region" description="Helical" evidence="10">
    <location>
        <begin position="61"/>
        <end position="84"/>
    </location>
</feature>